<gene>
    <name evidence="2" type="ORF">DARMORV10_C05P27730.1</name>
</gene>
<organism evidence="2">
    <name type="scientific">Brassica napus</name>
    <name type="common">Rape</name>
    <dbReference type="NCBI Taxonomy" id="3708"/>
    <lineage>
        <taxon>Eukaryota</taxon>
        <taxon>Viridiplantae</taxon>
        <taxon>Streptophyta</taxon>
        <taxon>Embryophyta</taxon>
        <taxon>Tracheophyta</taxon>
        <taxon>Spermatophyta</taxon>
        <taxon>Magnoliopsida</taxon>
        <taxon>eudicotyledons</taxon>
        <taxon>Gunneridae</taxon>
        <taxon>Pentapetalae</taxon>
        <taxon>rosids</taxon>
        <taxon>malvids</taxon>
        <taxon>Brassicales</taxon>
        <taxon>Brassicaceae</taxon>
        <taxon>Brassiceae</taxon>
        <taxon>Brassica</taxon>
    </lineage>
</organism>
<feature type="compositionally biased region" description="Polar residues" evidence="1">
    <location>
        <begin position="66"/>
        <end position="75"/>
    </location>
</feature>
<feature type="compositionally biased region" description="Basic and acidic residues" evidence="1">
    <location>
        <begin position="1"/>
        <end position="11"/>
    </location>
</feature>
<evidence type="ECO:0000313" key="2">
    <source>
        <dbReference type="EMBL" id="CAF1928650.1"/>
    </source>
</evidence>
<dbReference type="AlphaFoldDB" id="A0A816L6M1"/>
<proteinExistence type="predicted"/>
<accession>A0A816L6M1</accession>
<sequence length="168" mass="18685">DVLKPNNETRHASRKPTSPPPKRITPETKRCFTGPRRKQALTQHTASSPLLLSPESVNREVENSSRNKATTQTTRNPSLTLHTVSSLNFISSESINRSISRSHLSHQAINYEINRVTTRPATHAIVRGSPSGNLQTSLMKLSPMELGDETVVMLRLRIAVNELGFNQI</sequence>
<feature type="compositionally biased region" description="Polar residues" evidence="1">
    <location>
        <begin position="40"/>
        <end position="50"/>
    </location>
</feature>
<evidence type="ECO:0000256" key="1">
    <source>
        <dbReference type="SAM" id="MobiDB-lite"/>
    </source>
</evidence>
<feature type="non-terminal residue" evidence="2">
    <location>
        <position position="168"/>
    </location>
</feature>
<feature type="region of interest" description="Disordered" evidence="1">
    <location>
        <begin position="1"/>
        <end position="75"/>
    </location>
</feature>
<name>A0A816L6M1_BRANA</name>
<dbReference type="Proteomes" id="UP001295469">
    <property type="component" value="Chromosome C05"/>
</dbReference>
<reference evidence="2" key="1">
    <citation type="submission" date="2021-01" db="EMBL/GenBank/DDBJ databases">
        <authorList>
            <consortium name="Genoscope - CEA"/>
            <person name="William W."/>
        </authorList>
    </citation>
    <scope>NUCLEOTIDE SEQUENCE</scope>
</reference>
<protein>
    <submittedName>
        <fullName evidence="2">(rape) hypothetical protein</fullName>
    </submittedName>
</protein>
<dbReference type="EMBL" id="HG994369">
    <property type="protein sequence ID" value="CAF1928650.1"/>
    <property type="molecule type" value="Genomic_DNA"/>
</dbReference>